<keyword evidence="3" id="KW-1185">Reference proteome</keyword>
<dbReference type="VEuPathDB" id="FungiDB:SPRG_20431"/>
<gene>
    <name evidence="2" type="ORF">SPRG_20431</name>
</gene>
<accession>A0A067CJC4</accession>
<feature type="transmembrane region" description="Helical" evidence="1">
    <location>
        <begin position="1040"/>
        <end position="1061"/>
    </location>
</feature>
<keyword evidence="1" id="KW-0472">Membrane</keyword>
<evidence type="ECO:0000256" key="1">
    <source>
        <dbReference type="SAM" id="Phobius"/>
    </source>
</evidence>
<name>A0A067CJC4_SAPPC</name>
<proteinExistence type="predicted"/>
<feature type="transmembrane region" description="Helical" evidence="1">
    <location>
        <begin position="1309"/>
        <end position="1330"/>
    </location>
</feature>
<feature type="transmembrane region" description="Helical" evidence="1">
    <location>
        <begin position="1121"/>
        <end position="1142"/>
    </location>
</feature>
<sequence length="2187" mass="239538">MLLALETIEHIASYIPSYATLVALLDLLPERTPAMEHVRTWGQDIRGALSRCTFSGLTMSLNGYHLRYYNTDAAPIVAYVAAAAPFVPRVSVTISNLAEWLRYVDAIAHLVTSVELEPTIDFIDAAQSPPNAGATLRDALIACPRLHALRVTYADWDDFDGDLANIDAVLAGMVYLPRLANVDIDGCAFAVSQLATSSVEGLVAWLARCPAKSLRLVHCKVAMHDDGRDGLGPALASAISQSRTLEELEIKNVPYINSFGLDGQPLPSTLRVFRWTNSDTPRDESSESLARNLCISLMSATRLKTLRLAANSALCPVTFINQLAAVLPTMTHLSCLQLKGIGISDATPLVEVLPSLPALSTLRFKMALIEDIGAMALSAALPHCTALRALEIRGAYSESSAMALRTAVQSMPTDWLYTTRLETMFITTPASRRQPALVIAGLLYLITSLGISLWYISLLSPSLANDLWWAGFTPTGGEALLIDLVNAQLALTATSALSIYADDATMHKLYNASTATTSISPTYSRHIILTELTSIEYAVPQLRTLSAAWSMRMNVQHCWVDFNKTFEIAHTTTRQQRCKDQFATNGAVYLEAILRNVVWADYMATWGGVNSRFVIAYERALQESATGHAFLSQVSQARNTTTISDELNYWRQYNLDRFQLQWQSRWQPGITESIVLENAIGLQELVTIKNFPQGTGPYTSIVLFWIPLNDLRFAAFNNRSLIRGSSRFFDTNVSSMLPVVDPEVFGGVTLVSGQFFNQSALFRHVIGPFQSVDCLYRGPPVSLRDAFAAARARLHAQRAAKSDPATLALRPLTWRNHAYFGGNPVCTGLPSSAFVQQSFDFYDDCSKPKPLVVTSSSVAMALARAATSSRTIVEDMCAVASPTAACVSAITAADQLLQSLASPLVWNASVADEVGLEIGLMQYATAANGSWVVLKQALLEPSFAFFGWIFLFDWVLGNREVVSFQGDNGNLTLISNVYTPQLYTTGTQPLQSATQILYYLVVATSVILVSVGGIVLVYAVKTHFQFNGVNLFFFNRIVGAVWLGRPLAFLRGISAVLLLSSAKPSLSTLFPATSRFSATPWSWFEAIVVTGEATWLTYVANDILVLLTRDGTKMYSSTASLLSWLILFLLEMASPVTVSGSLKRVCVGVDMDYAVTCSSGALVVGSSSRLVVVVSIQASVLVLVWTTLRLSSRWRYLSTTASEASLLVSGIAEEFMTTAPGTTPTQYVIDDVACVLAGLLALRFRDVKYIFDIKLWLLLQDDRSTIDFLKVLPRPVLVDRSVKINPLPRLQQKRTPNINQRRRRLVMGLATKLMGIVYIVSSISSSISYLSVSKVNLANDVYWATFNTTGAHAFLANWLNEQLIIGNTTMLDLSLDRPSINAMASFASSTALVASPQNYGAYLQHTLLSSIEATIEGLRRSNGCDAPWIFSPYCYLDLKRSWTMANSAKRQARCDASMSTNGAVYLETVLRNVDFGSFQNCWGTGFEIGIGAELKLSSEGRAWLGMVSGTAPQLSASDEAVYWRSFGLSSFEAQWQNYKQLGVRNSYSIINAFGIEYPLTLASLASTYRLDSQTTFKMYWSLANDLSAVTMNASGIGGLSLLRSSATYAFTNTSLANVYVINGTLPSPLSRGLQLISSYLGPFGSIDMIYVPPPLELQQLMSSLLELTRAPLAGNLSAQSAYRAITPLDLSRPAPKAWLSTGVFTYGGSPLCTEFNSGQKTNLGLTSLLSFDAICLVATGVSAKLQPTRQQYVLGSLFANLTSATSNLSAVCALDPAFTTQCRVYLPTTRTYIRDYMEVPPHVISNIADMATRIRAMNISLMIYARTTLTAPLELRMINLLDETDRDFGFFGWLFLYDWVFGYREVIAFQGDMRRLALVTDLQMPLSQPTQAWEVPDNFARYLHSGVLYVTGVMMAIASLAFVYILVIRGQFEGLNMLELGRVGGIVWVGRPFLLLRSVTALVVLSTATLQLQHSGSMSYLATVRDPWYKTLLAANEVTWLITIVNDIFLIVTGAYTAYYITPNGFVVWVFSGALTLAAPVAPVSSIQLHCQLSQVDADAACTAGTIQIGSPQRMLLLAGAVLVSQIASFAIARRCLREVPASAPTSLFLSSGAKYLFVPNAWMHDNIYYVDRASAVLDGLLTLRYSETRLIVLDIKTWRVFTIPLELMPQTTKTDFLAAVPLLNDN</sequence>
<protein>
    <submittedName>
        <fullName evidence="2">Uncharacterized protein</fullName>
    </submittedName>
</protein>
<dbReference type="EMBL" id="KK583220">
    <property type="protein sequence ID" value="KDO26912.1"/>
    <property type="molecule type" value="Genomic_DNA"/>
</dbReference>
<dbReference type="InterPro" id="IPR032675">
    <property type="entry name" value="LRR_dom_sf"/>
</dbReference>
<feature type="transmembrane region" description="Helical" evidence="1">
    <location>
        <begin position="2026"/>
        <end position="2047"/>
    </location>
</feature>
<evidence type="ECO:0000313" key="2">
    <source>
        <dbReference type="EMBL" id="KDO26912.1"/>
    </source>
</evidence>
<dbReference type="KEGG" id="spar:SPRG_20431"/>
<keyword evidence="1" id="KW-0812">Transmembrane</keyword>
<dbReference type="GeneID" id="24141569"/>
<feature type="transmembrane region" description="Helical" evidence="1">
    <location>
        <begin position="1906"/>
        <end position="1927"/>
    </location>
</feature>
<feature type="transmembrane region" description="Helical" evidence="1">
    <location>
        <begin position="1081"/>
        <end position="1100"/>
    </location>
</feature>
<reference evidence="2 3" key="1">
    <citation type="journal article" date="2013" name="PLoS Genet.">
        <title>Distinctive expansion of potential virulence genes in the genome of the oomycete fish pathogen Saprolegnia parasitica.</title>
        <authorList>
            <person name="Jiang R.H."/>
            <person name="de Bruijn I."/>
            <person name="Haas B.J."/>
            <person name="Belmonte R."/>
            <person name="Lobach L."/>
            <person name="Christie J."/>
            <person name="van den Ackerveken G."/>
            <person name="Bottin A."/>
            <person name="Bulone V."/>
            <person name="Diaz-Moreno S.M."/>
            <person name="Dumas B."/>
            <person name="Fan L."/>
            <person name="Gaulin E."/>
            <person name="Govers F."/>
            <person name="Grenville-Briggs L.J."/>
            <person name="Horner N.R."/>
            <person name="Levin J.Z."/>
            <person name="Mammella M."/>
            <person name="Meijer H.J."/>
            <person name="Morris P."/>
            <person name="Nusbaum C."/>
            <person name="Oome S."/>
            <person name="Phillips A.J."/>
            <person name="van Rooyen D."/>
            <person name="Rzeszutek E."/>
            <person name="Saraiva M."/>
            <person name="Secombes C.J."/>
            <person name="Seidl M.F."/>
            <person name="Snel B."/>
            <person name="Stassen J.H."/>
            <person name="Sykes S."/>
            <person name="Tripathy S."/>
            <person name="van den Berg H."/>
            <person name="Vega-Arreguin J.C."/>
            <person name="Wawra S."/>
            <person name="Young S.K."/>
            <person name="Zeng Q."/>
            <person name="Dieguez-Uribeondo J."/>
            <person name="Russ C."/>
            <person name="Tyler B.M."/>
            <person name="van West P."/>
        </authorList>
    </citation>
    <scope>NUCLEOTIDE SEQUENCE [LARGE SCALE GENOMIC DNA]</scope>
    <source>
        <strain evidence="2 3">CBS 223.65</strain>
    </source>
</reference>
<feature type="transmembrane region" description="Helical" evidence="1">
    <location>
        <begin position="1948"/>
        <end position="1970"/>
    </location>
</feature>
<feature type="transmembrane region" description="Helical" evidence="1">
    <location>
        <begin position="996"/>
        <end position="1020"/>
    </location>
</feature>
<evidence type="ECO:0000313" key="3">
    <source>
        <dbReference type="Proteomes" id="UP000030745"/>
    </source>
</evidence>
<dbReference type="Proteomes" id="UP000030745">
    <property type="component" value="Unassembled WGS sequence"/>
</dbReference>
<feature type="transmembrane region" description="Helical" evidence="1">
    <location>
        <begin position="1170"/>
        <end position="1188"/>
    </location>
</feature>
<dbReference type="SUPFAM" id="SSF52047">
    <property type="entry name" value="RNI-like"/>
    <property type="match status" value="1"/>
</dbReference>
<keyword evidence="1" id="KW-1133">Transmembrane helix</keyword>
<dbReference type="RefSeq" id="XP_012202412.1">
    <property type="nucleotide sequence ID" value="XM_012347022.1"/>
</dbReference>
<dbReference type="Gene3D" id="3.80.10.10">
    <property type="entry name" value="Ribonuclease Inhibitor"/>
    <property type="match status" value="1"/>
</dbReference>
<feature type="transmembrane region" description="Helical" evidence="1">
    <location>
        <begin position="1998"/>
        <end position="2019"/>
    </location>
</feature>
<organism evidence="2 3">
    <name type="scientific">Saprolegnia parasitica (strain CBS 223.65)</name>
    <dbReference type="NCBI Taxonomy" id="695850"/>
    <lineage>
        <taxon>Eukaryota</taxon>
        <taxon>Sar</taxon>
        <taxon>Stramenopiles</taxon>
        <taxon>Oomycota</taxon>
        <taxon>Saprolegniomycetes</taxon>
        <taxon>Saprolegniales</taxon>
        <taxon>Saprolegniaceae</taxon>
        <taxon>Saprolegnia</taxon>
    </lineage>
</organism>